<gene>
    <name evidence="1" type="ORF">ElyMa_003303400</name>
</gene>
<accession>A0AAV4JEW2</accession>
<evidence type="ECO:0000313" key="1">
    <source>
        <dbReference type="EMBL" id="GFS19987.1"/>
    </source>
</evidence>
<dbReference type="Proteomes" id="UP000762676">
    <property type="component" value="Unassembled WGS sequence"/>
</dbReference>
<dbReference type="EMBL" id="BMAT01006786">
    <property type="protein sequence ID" value="GFS19987.1"/>
    <property type="molecule type" value="Genomic_DNA"/>
</dbReference>
<evidence type="ECO:0000313" key="2">
    <source>
        <dbReference type="Proteomes" id="UP000762676"/>
    </source>
</evidence>
<organism evidence="1 2">
    <name type="scientific">Elysia marginata</name>
    <dbReference type="NCBI Taxonomy" id="1093978"/>
    <lineage>
        <taxon>Eukaryota</taxon>
        <taxon>Metazoa</taxon>
        <taxon>Spiralia</taxon>
        <taxon>Lophotrochozoa</taxon>
        <taxon>Mollusca</taxon>
        <taxon>Gastropoda</taxon>
        <taxon>Heterobranchia</taxon>
        <taxon>Euthyneura</taxon>
        <taxon>Panpulmonata</taxon>
        <taxon>Sacoglossa</taxon>
        <taxon>Placobranchoidea</taxon>
        <taxon>Plakobranchidae</taxon>
        <taxon>Elysia</taxon>
    </lineage>
</organism>
<proteinExistence type="predicted"/>
<name>A0AAV4JEW2_9GAST</name>
<sequence length="109" mass="12075">MFQDYGFHLSVETIIILGRVCIIHYYPETTKQLEIIGCVEKDFYDTHGENWAATLKRCASTGVDVEKVSTCAMGSEGSRLQHQVALSTGPHDYVPWPLLDGVSSISVVI</sequence>
<protein>
    <submittedName>
        <fullName evidence="1">Gamma-interferon-inducible lysosomal thiol reductase</fullName>
    </submittedName>
</protein>
<dbReference type="AlphaFoldDB" id="A0AAV4JEW2"/>
<comment type="caution">
    <text evidence="1">The sequence shown here is derived from an EMBL/GenBank/DDBJ whole genome shotgun (WGS) entry which is preliminary data.</text>
</comment>
<keyword evidence="2" id="KW-1185">Reference proteome</keyword>
<reference evidence="1 2" key="1">
    <citation type="journal article" date="2021" name="Elife">
        <title>Chloroplast acquisition without the gene transfer in kleptoplastic sea slugs, Plakobranchus ocellatus.</title>
        <authorList>
            <person name="Maeda T."/>
            <person name="Takahashi S."/>
            <person name="Yoshida T."/>
            <person name="Shimamura S."/>
            <person name="Takaki Y."/>
            <person name="Nagai Y."/>
            <person name="Toyoda A."/>
            <person name="Suzuki Y."/>
            <person name="Arimoto A."/>
            <person name="Ishii H."/>
            <person name="Satoh N."/>
            <person name="Nishiyama T."/>
            <person name="Hasebe M."/>
            <person name="Maruyama T."/>
            <person name="Minagawa J."/>
            <person name="Obokata J."/>
            <person name="Shigenobu S."/>
        </authorList>
    </citation>
    <scope>NUCLEOTIDE SEQUENCE [LARGE SCALE GENOMIC DNA]</scope>
</reference>